<evidence type="ECO:0000256" key="3">
    <source>
        <dbReference type="ARBA" id="ARBA00022723"/>
    </source>
</evidence>
<name>A0A918K1M9_9GAMM</name>
<keyword evidence="3 8" id="KW-0479">Metal-binding</keyword>
<feature type="binding site" evidence="8">
    <location>
        <position position="218"/>
    </location>
    <ligand>
        <name>Mn(2+)</name>
        <dbReference type="ChEBI" id="CHEBI:29035"/>
        <label>2</label>
    </ligand>
</feature>
<dbReference type="SUPFAM" id="SSF56655">
    <property type="entry name" value="Carbohydrate phosphatase"/>
    <property type="match status" value="1"/>
</dbReference>
<dbReference type="GO" id="GO:0030388">
    <property type="term" value="P:fructose 1,6-bisphosphate metabolic process"/>
    <property type="evidence" value="ECO:0007669"/>
    <property type="project" value="TreeGrafter"/>
</dbReference>
<dbReference type="NCBIfam" id="TIGR00330">
    <property type="entry name" value="glpX"/>
    <property type="match status" value="1"/>
</dbReference>
<feature type="binding site" evidence="9">
    <location>
        <begin position="169"/>
        <end position="171"/>
    </location>
    <ligand>
        <name>substrate</name>
    </ligand>
</feature>
<accession>A0A918K1M9</accession>
<dbReference type="Proteomes" id="UP000626148">
    <property type="component" value="Unassembled WGS sequence"/>
</dbReference>
<feature type="binding site" evidence="9">
    <location>
        <begin position="92"/>
        <end position="94"/>
    </location>
    <ligand>
        <name>substrate</name>
    </ligand>
</feature>
<feature type="binding site" evidence="8">
    <location>
        <position position="61"/>
    </location>
    <ligand>
        <name>Mn(2+)</name>
        <dbReference type="ChEBI" id="CHEBI:29035"/>
        <label>1</label>
    </ligand>
</feature>
<keyword evidence="6 7" id="KW-0119">Carbohydrate metabolism</keyword>
<evidence type="ECO:0000313" key="10">
    <source>
        <dbReference type="EMBL" id="GGX43286.1"/>
    </source>
</evidence>
<gene>
    <name evidence="10" type="primary">glpX</name>
    <name evidence="10" type="ORF">GCM10007392_07510</name>
</gene>
<evidence type="ECO:0000256" key="1">
    <source>
        <dbReference type="ARBA" id="ARBA00001273"/>
    </source>
</evidence>
<dbReference type="Pfam" id="PF03320">
    <property type="entry name" value="FBPase_glpX"/>
    <property type="match status" value="1"/>
</dbReference>
<dbReference type="InterPro" id="IPR004464">
    <property type="entry name" value="FBPase_class-2/SBPase"/>
</dbReference>
<feature type="binding site" evidence="9">
    <location>
        <begin position="191"/>
        <end position="193"/>
    </location>
    <ligand>
        <name>substrate</name>
    </ligand>
</feature>
<comment type="cofactor">
    <cofactor evidence="8">
        <name>Mn(2+)</name>
        <dbReference type="ChEBI" id="CHEBI:29035"/>
    </cofactor>
</comment>
<evidence type="ECO:0000256" key="2">
    <source>
        <dbReference type="ARBA" id="ARBA00008989"/>
    </source>
</evidence>
<comment type="similarity">
    <text evidence="2 7">Belongs to the FBPase class 2 family.</text>
</comment>
<dbReference type="GO" id="GO:0006071">
    <property type="term" value="P:glycerol metabolic process"/>
    <property type="evidence" value="ECO:0007669"/>
    <property type="project" value="InterPro"/>
</dbReference>
<dbReference type="CDD" id="cd01516">
    <property type="entry name" value="FBPase_glpX"/>
    <property type="match status" value="1"/>
</dbReference>
<dbReference type="Gene3D" id="3.40.190.90">
    <property type="match status" value="1"/>
</dbReference>
<dbReference type="GO" id="GO:0006094">
    <property type="term" value="P:gluconeogenesis"/>
    <property type="evidence" value="ECO:0007669"/>
    <property type="project" value="InterPro"/>
</dbReference>
<dbReference type="EMBL" id="BMXR01000002">
    <property type="protein sequence ID" value="GGX43286.1"/>
    <property type="molecule type" value="Genomic_DNA"/>
</dbReference>
<protein>
    <recommendedName>
        <fullName evidence="7">Fructose-1,6-bisphosphatase</fullName>
    </recommendedName>
</protein>
<dbReference type="Gene3D" id="3.30.540.10">
    <property type="entry name" value="Fructose-1,6-Bisphosphatase, subunit A, domain 1"/>
    <property type="match status" value="1"/>
</dbReference>
<keyword evidence="11" id="KW-1185">Reference proteome</keyword>
<feature type="binding site" evidence="9">
    <location>
        <position position="215"/>
    </location>
    <ligand>
        <name>substrate</name>
    </ligand>
</feature>
<evidence type="ECO:0000256" key="7">
    <source>
        <dbReference type="PIRNR" id="PIRNR004532"/>
    </source>
</evidence>
<evidence type="ECO:0000256" key="6">
    <source>
        <dbReference type="ARBA" id="ARBA00023277"/>
    </source>
</evidence>
<keyword evidence="4" id="KW-0378">Hydrolase</keyword>
<keyword evidence="5 8" id="KW-0464">Manganese</keyword>
<dbReference type="PANTHER" id="PTHR30447:SF0">
    <property type="entry name" value="FRUCTOSE-1,6-BISPHOSPHATASE 1 CLASS 2-RELATED"/>
    <property type="match status" value="1"/>
</dbReference>
<comment type="catalytic activity">
    <reaction evidence="1">
        <text>beta-D-fructose 1,6-bisphosphate + H2O = beta-D-fructose 6-phosphate + phosphate</text>
        <dbReference type="Rhea" id="RHEA:11064"/>
        <dbReference type="ChEBI" id="CHEBI:15377"/>
        <dbReference type="ChEBI" id="CHEBI:32966"/>
        <dbReference type="ChEBI" id="CHEBI:43474"/>
        <dbReference type="ChEBI" id="CHEBI:57634"/>
        <dbReference type="EC" id="3.1.3.11"/>
    </reaction>
</comment>
<evidence type="ECO:0000256" key="9">
    <source>
        <dbReference type="PIRSR" id="PIRSR004532-2"/>
    </source>
</evidence>
<sequence length="340" mass="36118">MIRQPDRNLGMELVRVTEAAALSASRFMGAGDKEAGDGAAVDAMRAVLETVSMDGVVVIGEGEKDEAPMLYNGEAVGTGDAPPLDIAVDPVEGTRLLATGRPNSISVVAATERGAMWNPGPSFYMNKIVVSEAARDAIDITQSVAHNLYSIADALQRKVNEVTVFVLDRPRHKNLIQEIRAAGARVQLHTDGDVMGALMAAIPGTGVDVLMGIGGTPEGVISAAAVKALNGGMQGVRAPQLETEKRALQEMDVDLEQVFKLEDLITADDAFFAATGITDGPFLDGVHYDRDGGITTHSIVIRAESGSLRFIKGIHRLKRSVEFGKHSKQSFQDMVDIAAK</sequence>
<dbReference type="PIRSF" id="PIRSF004532">
    <property type="entry name" value="GlpX"/>
    <property type="match status" value="1"/>
</dbReference>
<comment type="caution">
    <text evidence="10">The sequence shown here is derived from an EMBL/GenBank/DDBJ whole genome shotgun (WGS) entry which is preliminary data.</text>
</comment>
<feature type="binding site" evidence="8">
    <location>
        <position position="89"/>
    </location>
    <ligand>
        <name>Mn(2+)</name>
        <dbReference type="ChEBI" id="CHEBI:29035"/>
        <label>2</label>
    </ligand>
</feature>
<feature type="binding site" evidence="8">
    <location>
        <position position="92"/>
    </location>
    <ligand>
        <name>Mn(2+)</name>
        <dbReference type="ChEBI" id="CHEBI:29035"/>
        <label>2</label>
    </ligand>
</feature>
<dbReference type="GO" id="GO:0030145">
    <property type="term" value="F:manganese ion binding"/>
    <property type="evidence" value="ECO:0007669"/>
    <property type="project" value="UniProtKB-ARBA"/>
</dbReference>
<reference evidence="10" key="1">
    <citation type="journal article" date="2014" name="Int. J. Syst. Evol. Microbiol.">
        <title>Complete genome sequence of Corynebacterium casei LMG S-19264T (=DSM 44701T), isolated from a smear-ripened cheese.</title>
        <authorList>
            <consortium name="US DOE Joint Genome Institute (JGI-PGF)"/>
            <person name="Walter F."/>
            <person name="Albersmeier A."/>
            <person name="Kalinowski J."/>
            <person name="Ruckert C."/>
        </authorList>
    </citation>
    <scope>NUCLEOTIDE SEQUENCE</scope>
    <source>
        <strain evidence="10">KCTC 22169</strain>
    </source>
</reference>
<dbReference type="GO" id="GO:0042132">
    <property type="term" value="F:fructose 1,6-bisphosphate 1-phosphatase activity"/>
    <property type="evidence" value="ECO:0007669"/>
    <property type="project" value="UniProtKB-EC"/>
</dbReference>
<evidence type="ECO:0000256" key="4">
    <source>
        <dbReference type="ARBA" id="ARBA00022801"/>
    </source>
</evidence>
<dbReference type="GO" id="GO:0005829">
    <property type="term" value="C:cytosol"/>
    <property type="evidence" value="ECO:0007669"/>
    <property type="project" value="TreeGrafter"/>
</dbReference>
<dbReference type="AlphaFoldDB" id="A0A918K1M9"/>
<feature type="binding site" evidence="9">
    <location>
        <position position="124"/>
    </location>
    <ligand>
        <name>substrate</name>
    </ligand>
</feature>
<evidence type="ECO:0000256" key="8">
    <source>
        <dbReference type="PIRSR" id="PIRSR004532-1"/>
    </source>
</evidence>
<organism evidence="10 11">
    <name type="scientific">Saccharospirillum salsuginis</name>
    <dbReference type="NCBI Taxonomy" id="418750"/>
    <lineage>
        <taxon>Bacteria</taxon>
        <taxon>Pseudomonadati</taxon>
        <taxon>Pseudomonadota</taxon>
        <taxon>Gammaproteobacteria</taxon>
        <taxon>Oceanospirillales</taxon>
        <taxon>Saccharospirillaceae</taxon>
        <taxon>Saccharospirillum</taxon>
    </lineage>
</organism>
<dbReference type="PANTHER" id="PTHR30447">
    <property type="entry name" value="FRUCTOSE-1,6-BISPHOSPHATASE CLASS 2"/>
    <property type="match status" value="1"/>
</dbReference>
<reference evidence="10" key="2">
    <citation type="submission" date="2020-09" db="EMBL/GenBank/DDBJ databases">
        <authorList>
            <person name="Sun Q."/>
            <person name="Kim S."/>
        </authorList>
    </citation>
    <scope>NUCLEOTIDE SEQUENCE</scope>
    <source>
        <strain evidence="10">KCTC 22169</strain>
    </source>
</reference>
<proteinExistence type="inferred from homology"/>
<evidence type="ECO:0000313" key="11">
    <source>
        <dbReference type="Proteomes" id="UP000626148"/>
    </source>
</evidence>
<evidence type="ECO:0000256" key="5">
    <source>
        <dbReference type="ARBA" id="ARBA00023211"/>
    </source>
</evidence>
<dbReference type="FunFam" id="3.40.190.90:FF:000001">
    <property type="entry name" value="Fructose-1,6-bisphosphatase"/>
    <property type="match status" value="1"/>
</dbReference>
<feature type="binding site" evidence="8">
    <location>
        <position position="37"/>
    </location>
    <ligand>
        <name>Mn(2+)</name>
        <dbReference type="ChEBI" id="CHEBI:29035"/>
        <label>1</label>
    </ligand>
</feature>
<dbReference type="RefSeq" id="WP_189607159.1">
    <property type="nucleotide sequence ID" value="NZ_BMXR01000002.1"/>
</dbReference>